<dbReference type="GO" id="GO:0045944">
    <property type="term" value="P:positive regulation of transcription by RNA polymerase II"/>
    <property type="evidence" value="ECO:0007669"/>
    <property type="project" value="UniProtKB-ARBA"/>
</dbReference>
<protein>
    <submittedName>
        <fullName evidence="9">C2H2-type zinc finger transcription factor</fullName>
    </submittedName>
</protein>
<keyword evidence="4" id="KW-0862">Zinc</keyword>
<dbReference type="PROSITE" id="PS50157">
    <property type="entry name" value="ZINC_FINGER_C2H2_2"/>
    <property type="match status" value="2"/>
</dbReference>
<keyword evidence="1" id="KW-0479">Metal-binding</keyword>
<accession>A0A167Q7U1</accession>
<dbReference type="GO" id="GO:0008270">
    <property type="term" value="F:zinc ion binding"/>
    <property type="evidence" value="ECO:0007669"/>
    <property type="project" value="UniProtKB-KW"/>
</dbReference>
<organism evidence="9 10">
    <name type="scientific">Phycomyces blakesleeanus (strain ATCC 8743b / DSM 1359 / FGSC 10004 / NBRC 33097 / NRRL 1555)</name>
    <dbReference type="NCBI Taxonomy" id="763407"/>
    <lineage>
        <taxon>Eukaryota</taxon>
        <taxon>Fungi</taxon>
        <taxon>Fungi incertae sedis</taxon>
        <taxon>Mucoromycota</taxon>
        <taxon>Mucoromycotina</taxon>
        <taxon>Mucoromycetes</taxon>
        <taxon>Mucorales</taxon>
        <taxon>Phycomycetaceae</taxon>
        <taxon>Phycomyces</taxon>
    </lineage>
</organism>
<sequence length="367" mass="42931">MYSNHNVQRLADQLAPSRTIRPPRYYMLDTEKPKYQKYTPLNQFSQLSQFNEFNQLNQDIQDNRLSQDIQDNNEGSQHVDQLSELTNAIRQLERRLAARLDSVEASILYNKIPSHEPTEARKYAYGNEPRASPCQCTCAHKNPTTSSNSHSSPSFTPETDVRLPTTEPEVPENFMSRSSSPVPIIRGNHKRKQVNPCLTTRFVSPERTVYAQVARRSCQWKNCEKTGLTLVELKNHIVYDHIEPKGMAYTHCFWKECNSYGKNFSRLCGILSHIRYHTGDIPYKCHILNCRKGFYRRFHLEKHLPMHTKQSKSIICPHRKCGIIFKLPSDFVSHIEKEHEDNWDDLPVRKSIYPNKSEKENDSRRRR</sequence>
<dbReference type="AlphaFoldDB" id="A0A167Q7U1"/>
<evidence type="ECO:0000259" key="8">
    <source>
        <dbReference type="PROSITE" id="PS50157"/>
    </source>
</evidence>
<dbReference type="GO" id="GO:0000981">
    <property type="term" value="F:DNA-binding transcription factor activity, RNA polymerase II-specific"/>
    <property type="evidence" value="ECO:0007669"/>
    <property type="project" value="TreeGrafter"/>
</dbReference>
<evidence type="ECO:0000256" key="7">
    <source>
        <dbReference type="SAM" id="MobiDB-lite"/>
    </source>
</evidence>
<dbReference type="SMART" id="SM00355">
    <property type="entry name" value="ZnF_C2H2"/>
    <property type="match status" value="4"/>
</dbReference>
<keyword evidence="3 5" id="KW-0863">Zinc-finger</keyword>
<dbReference type="PANTHER" id="PTHR19818:SF139">
    <property type="entry name" value="PAIR-RULE PROTEIN ODD-PAIRED"/>
    <property type="match status" value="1"/>
</dbReference>
<dbReference type="InterPro" id="IPR013087">
    <property type="entry name" value="Znf_C2H2_type"/>
</dbReference>
<name>A0A167Q7U1_PHYB8</name>
<feature type="coiled-coil region" evidence="6">
    <location>
        <begin position="75"/>
        <end position="102"/>
    </location>
</feature>
<dbReference type="GO" id="GO:0005634">
    <property type="term" value="C:nucleus"/>
    <property type="evidence" value="ECO:0007669"/>
    <property type="project" value="UniProtKB-ARBA"/>
</dbReference>
<dbReference type="EMBL" id="KV440972">
    <property type="protein sequence ID" value="OAD79236.1"/>
    <property type="molecule type" value="Genomic_DNA"/>
</dbReference>
<evidence type="ECO:0000313" key="9">
    <source>
        <dbReference type="EMBL" id="OAD79236.1"/>
    </source>
</evidence>
<dbReference type="VEuPathDB" id="FungiDB:PHYBLDRAFT_162312"/>
<dbReference type="GeneID" id="28995504"/>
<evidence type="ECO:0000256" key="5">
    <source>
        <dbReference type="PROSITE-ProRule" id="PRU00042"/>
    </source>
</evidence>
<evidence type="ECO:0000256" key="2">
    <source>
        <dbReference type="ARBA" id="ARBA00022737"/>
    </source>
</evidence>
<dbReference type="OrthoDB" id="6077919at2759"/>
<dbReference type="RefSeq" id="XP_018297276.1">
    <property type="nucleotide sequence ID" value="XM_018434598.1"/>
</dbReference>
<feature type="domain" description="C2H2-type" evidence="8">
    <location>
        <begin position="255"/>
        <end position="282"/>
    </location>
</feature>
<evidence type="ECO:0000256" key="4">
    <source>
        <dbReference type="ARBA" id="ARBA00022833"/>
    </source>
</evidence>
<evidence type="ECO:0000313" key="10">
    <source>
        <dbReference type="Proteomes" id="UP000077315"/>
    </source>
</evidence>
<dbReference type="InterPro" id="IPR036236">
    <property type="entry name" value="Znf_C2H2_sf"/>
</dbReference>
<dbReference type="STRING" id="763407.A0A167Q7U1"/>
<dbReference type="GO" id="GO:0000978">
    <property type="term" value="F:RNA polymerase II cis-regulatory region sequence-specific DNA binding"/>
    <property type="evidence" value="ECO:0007669"/>
    <property type="project" value="TreeGrafter"/>
</dbReference>
<evidence type="ECO:0000256" key="6">
    <source>
        <dbReference type="SAM" id="Coils"/>
    </source>
</evidence>
<feature type="compositionally biased region" description="Low complexity" evidence="7">
    <location>
        <begin position="143"/>
        <end position="157"/>
    </location>
</feature>
<gene>
    <name evidence="9" type="ORF">PHYBLDRAFT_162312</name>
</gene>
<keyword evidence="10" id="KW-1185">Reference proteome</keyword>
<dbReference type="InterPro" id="IPR050329">
    <property type="entry name" value="GLI_C2H2-zinc-finger"/>
</dbReference>
<dbReference type="SUPFAM" id="SSF57667">
    <property type="entry name" value="beta-beta-alpha zinc fingers"/>
    <property type="match status" value="2"/>
</dbReference>
<reference evidence="10" key="1">
    <citation type="submission" date="2015-06" db="EMBL/GenBank/DDBJ databases">
        <title>Expansion of signal transduction pathways in fungi by whole-genome duplication.</title>
        <authorList>
            <consortium name="DOE Joint Genome Institute"/>
            <person name="Corrochano L.M."/>
            <person name="Kuo A."/>
            <person name="Marcet-Houben M."/>
            <person name="Polaino S."/>
            <person name="Salamov A."/>
            <person name="Villalobos J.M."/>
            <person name="Alvarez M.I."/>
            <person name="Avalos J."/>
            <person name="Benito E.P."/>
            <person name="Benoit I."/>
            <person name="Burger G."/>
            <person name="Camino L.P."/>
            <person name="Canovas D."/>
            <person name="Cerda-Olmedo E."/>
            <person name="Cheng J.-F."/>
            <person name="Dominguez A."/>
            <person name="Elias M."/>
            <person name="Eslava A.P."/>
            <person name="Glaser F."/>
            <person name="Grimwood J."/>
            <person name="Gutierrez G."/>
            <person name="Heitman J."/>
            <person name="Henrissat B."/>
            <person name="Iturriaga E.A."/>
            <person name="Lang B.F."/>
            <person name="Lavin J.L."/>
            <person name="Lee S."/>
            <person name="Li W."/>
            <person name="Lindquist E."/>
            <person name="Lopez-Garcia S."/>
            <person name="Luque E.M."/>
            <person name="Marcos A.T."/>
            <person name="Martin J."/>
            <person name="McCluskey K."/>
            <person name="Medina H.R."/>
            <person name="Miralles-Duran A."/>
            <person name="Miyazaki A."/>
            <person name="Munoz-Torres E."/>
            <person name="Oguiza J.A."/>
            <person name="Ohm R."/>
            <person name="Olmedo M."/>
            <person name="Orejas M."/>
            <person name="Ortiz-Castellanos L."/>
            <person name="Pisabarro A.G."/>
            <person name="Rodriguez-Romero J."/>
            <person name="Ruiz-Herrera J."/>
            <person name="Ruiz-Vazquez R."/>
            <person name="Sanz C."/>
            <person name="Schackwitz W."/>
            <person name="Schmutz J."/>
            <person name="Shahriari M."/>
            <person name="Shelest E."/>
            <person name="Silva-Franco F."/>
            <person name="Soanes D."/>
            <person name="Syed K."/>
            <person name="Tagua V.G."/>
            <person name="Talbot N.J."/>
            <person name="Thon M."/>
            <person name="De vries R.P."/>
            <person name="Wiebenga A."/>
            <person name="Yadav J.S."/>
            <person name="Braun E.L."/>
            <person name="Baker S."/>
            <person name="Garre V."/>
            <person name="Horwitz B."/>
            <person name="Torres-Martinez S."/>
            <person name="Idnurm A."/>
            <person name="Herrera-Estrella A."/>
            <person name="Gabaldon T."/>
            <person name="Grigoriev I.V."/>
        </authorList>
    </citation>
    <scope>NUCLEOTIDE SEQUENCE [LARGE SCALE GENOMIC DNA]</scope>
    <source>
        <strain evidence="10">NRRL 1555(-)</strain>
    </source>
</reference>
<feature type="domain" description="C2H2-type" evidence="8">
    <location>
        <begin position="283"/>
        <end position="312"/>
    </location>
</feature>
<keyword evidence="6" id="KW-0175">Coiled coil</keyword>
<dbReference type="PROSITE" id="PS00028">
    <property type="entry name" value="ZINC_FINGER_C2H2_1"/>
    <property type="match status" value="2"/>
</dbReference>
<feature type="region of interest" description="Disordered" evidence="7">
    <location>
        <begin position="142"/>
        <end position="185"/>
    </location>
</feature>
<evidence type="ECO:0000256" key="1">
    <source>
        <dbReference type="ARBA" id="ARBA00022723"/>
    </source>
</evidence>
<proteinExistence type="predicted"/>
<evidence type="ECO:0000256" key="3">
    <source>
        <dbReference type="ARBA" id="ARBA00022771"/>
    </source>
</evidence>
<dbReference type="PANTHER" id="PTHR19818">
    <property type="entry name" value="ZINC FINGER PROTEIN ZIC AND GLI"/>
    <property type="match status" value="1"/>
</dbReference>
<dbReference type="InParanoid" id="A0A167Q7U1"/>
<keyword evidence="2" id="KW-0677">Repeat</keyword>
<dbReference type="Gene3D" id="3.30.160.60">
    <property type="entry name" value="Classic Zinc Finger"/>
    <property type="match status" value="2"/>
</dbReference>
<dbReference type="Proteomes" id="UP000077315">
    <property type="component" value="Unassembled WGS sequence"/>
</dbReference>